<dbReference type="AlphaFoldDB" id="A0A1I0R5I0"/>
<proteinExistence type="predicted"/>
<keyword evidence="1" id="KW-1133">Transmembrane helix</keyword>
<dbReference type="OrthoDB" id="1121776at2"/>
<feature type="transmembrane region" description="Helical" evidence="1">
    <location>
        <begin position="57"/>
        <end position="80"/>
    </location>
</feature>
<evidence type="ECO:0008006" key="4">
    <source>
        <dbReference type="Google" id="ProtNLM"/>
    </source>
</evidence>
<evidence type="ECO:0000313" key="3">
    <source>
        <dbReference type="Proteomes" id="UP000199437"/>
    </source>
</evidence>
<organism evidence="2 3">
    <name type="scientific">Roseivirga pacifica</name>
    <dbReference type="NCBI Taxonomy" id="1267423"/>
    <lineage>
        <taxon>Bacteria</taxon>
        <taxon>Pseudomonadati</taxon>
        <taxon>Bacteroidota</taxon>
        <taxon>Cytophagia</taxon>
        <taxon>Cytophagales</taxon>
        <taxon>Roseivirgaceae</taxon>
        <taxon>Roseivirga</taxon>
    </lineage>
</organism>
<evidence type="ECO:0000313" key="2">
    <source>
        <dbReference type="EMBL" id="SEW35608.1"/>
    </source>
</evidence>
<gene>
    <name evidence="2" type="ORF">SAMN05216290_3079</name>
</gene>
<keyword evidence="3" id="KW-1185">Reference proteome</keyword>
<keyword evidence="1" id="KW-0812">Transmembrane</keyword>
<accession>A0A1I0R5I0</accession>
<dbReference type="EMBL" id="FOIR01000003">
    <property type="protein sequence ID" value="SEW35608.1"/>
    <property type="molecule type" value="Genomic_DNA"/>
</dbReference>
<dbReference type="RefSeq" id="WP_090259513.1">
    <property type="nucleotide sequence ID" value="NZ_FOIR01000003.1"/>
</dbReference>
<keyword evidence="1" id="KW-0472">Membrane</keyword>
<dbReference type="GeneID" id="99987759"/>
<dbReference type="Proteomes" id="UP000199437">
    <property type="component" value="Unassembled WGS sequence"/>
</dbReference>
<feature type="transmembrane region" description="Helical" evidence="1">
    <location>
        <begin position="92"/>
        <end position="116"/>
    </location>
</feature>
<feature type="transmembrane region" description="Helical" evidence="1">
    <location>
        <begin position="12"/>
        <end position="37"/>
    </location>
</feature>
<sequence>MDFTDPSHKKIIGIIYIIFSALGLMIVGFYDVLMSFIFGLAEANDPDFAEVSPMFDIIGAFVWGIAILFLLPRLIIGIGLAMQQKWADIPGLVFGIISLLNFPLGTLLGVYAIAVFTAKKKE</sequence>
<dbReference type="STRING" id="1267423.SAMN05216290_3079"/>
<evidence type="ECO:0000256" key="1">
    <source>
        <dbReference type="SAM" id="Phobius"/>
    </source>
</evidence>
<reference evidence="3" key="1">
    <citation type="submission" date="2016-10" db="EMBL/GenBank/DDBJ databases">
        <authorList>
            <person name="Varghese N."/>
            <person name="Submissions S."/>
        </authorList>
    </citation>
    <scope>NUCLEOTIDE SEQUENCE [LARGE SCALE GENOMIC DNA]</scope>
    <source>
        <strain evidence="3">CGMCC 1.12402</strain>
    </source>
</reference>
<protein>
    <recommendedName>
        <fullName evidence="4">DUF4064 domain-containing protein</fullName>
    </recommendedName>
</protein>
<name>A0A1I0R5I0_9BACT</name>